<feature type="compositionally biased region" description="Polar residues" evidence="7">
    <location>
        <begin position="92"/>
        <end position="112"/>
    </location>
</feature>
<keyword evidence="3" id="KW-0804">Transcription</keyword>
<dbReference type="InterPro" id="IPR009072">
    <property type="entry name" value="Histone-fold"/>
</dbReference>
<dbReference type="PANTHER" id="PTHR11380">
    <property type="entry name" value="TRANSCRIPTION INITIATION FACTOR TFIID/SUPT3-RELATED"/>
    <property type="match status" value="1"/>
</dbReference>
<dbReference type="Gene3D" id="1.10.20.10">
    <property type="entry name" value="Histone, subunit A"/>
    <property type="match status" value="1"/>
</dbReference>
<dbReference type="SUPFAM" id="SSF47113">
    <property type="entry name" value="Histone-fold"/>
    <property type="match status" value="1"/>
</dbReference>
<evidence type="ECO:0000256" key="4">
    <source>
        <dbReference type="ARBA" id="ARBA00023242"/>
    </source>
</evidence>
<proteinExistence type="inferred from homology"/>
<comment type="subcellular location">
    <subcellularLocation>
        <location evidence="1">Nucleus</location>
    </subcellularLocation>
</comment>
<feature type="region of interest" description="Disordered" evidence="7">
    <location>
        <begin position="247"/>
        <end position="272"/>
    </location>
</feature>
<evidence type="ECO:0000256" key="6">
    <source>
        <dbReference type="ARBA" id="ARBA00040136"/>
    </source>
</evidence>
<name>A0A0F7SGE4_PHARH</name>
<accession>A0A0F7SGE4</accession>
<dbReference type="GO" id="GO:0051123">
    <property type="term" value="P:RNA polymerase II preinitiation complex assembly"/>
    <property type="evidence" value="ECO:0007669"/>
    <property type="project" value="TreeGrafter"/>
</dbReference>
<dbReference type="Pfam" id="PF02269">
    <property type="entry name" value="TFIID-18kDa"/>
    <property type="match status" value="1"/>
</dbReference>
<evidence type="ECO:0000256" key="2">
    <source>
        <dbReference type="ARBA" id="ARBA00023015"/>
    </source>
</evidence>
<keyword evidence="4" id="KW-0539">Nucleus</keyword>
<feature type="compositionally biased region" description="Polar residues" evidence="7">
    <location>
        <begin position="52"/>
        <end position="73"/>
    </location>
</feature>
<dbReference type="AlphaFoldDB" id="A0A0F7SGE4"/>
<comment type="similarity">
    <text evidence="5">Belongs to the TAF13 family.</text>
</comment>
<sequence>MSTPYRPPLSYARPTPTPLTSASPTPYSLPSALLFRPPSQQNNSSIQSPLSRPSTPTGNNIYYQQSSAASSVTPGNAGGSLNGAGAGPAGTMSAQQRYYSRPPNSNLQSQPSLGVANKTWDRTIPSQRKKVEKEQPPGPFNNALRGMMYAFGDDPDPANDTVAVMEDLLGHFVQELCALPPPPQVIATSTTNARSQKITFQHIRGNLSSHPLSAPLLSRLDELAVLQNDIKSARKAMDPAANLFKLGGNNQGPGGSGGGIGPASGPGENVYT</sequence>
<feature type="compositionally biased region" description="Gly residues" evidence="7">
    <location>
        <begin position="76"/>
        <end position="88"/>
    </location>
</feature>
<keyword evidence="8" id="KW-0396">Initiation factor</keyword>
<dbReference type="PANTHER" id="PTHR11380:SF5">
    <property type="entry name" value="TRANSCRIPTION INITIATION FACTOR TFIID SUBUNIT 13"/>
    <property type="match status" value="1"/>
</dbReference>
<organism evidence="8">
    <name type="scientific">Phaffia rhodozyma</name>
    <name type="common">Yeast</name>
    <name type="synonym">Xanthophyllomyces dendrorhous</name>
    <dbReference type="NCBI Taxonomy" id="264483"/>
    <lineage>
        <taxon>Eukaryota</taxon>
        <taxon>Fungi</taxon>
        <taxon>Dikarya</taxon>
        <taxon>Basidiomycota</taxon>
        <taxon>Agaricomycotina</taxon>
        <taxon>Tremellomycetes</taxon>
        <taxon>Cystofilobasidiales</taxon>
        <taxon>Mrakiaceae</taxon>
        <taxon>Phaffia</taxon>
    </lineage>
</organism>
<evidence type="ECO:0000256" key="1">
    <source>
        <dbReference type="ARBA" id="ARBA00004123"/>
    </source>
</evidence>
<dbReference type="GO" id="GO:0005669">
    <property type="term" value="C:transcription factor TFIID complex"/>
    <property type="evidence" value="ECO:0007669"/>
    <property type="project" value="TreeGrafter"/>
</dbReference>
<reference evidence="8" key="1">
    <citation type="submission" date="2014-08" db="EMBL/GenBank/DDBJ databases">
        <authorList>
            <person name="Sharma Rahul"/>
            <person name="Thines Marco"/>
        </authorList>
    </citation>
    <scope>NUCLEOTIDE SEQUENCE</scope>
</reference>
<feature type="compositionally biased region" description="Gly residues" evidence="7">
    <location>
        <begin position="249"/>
        <end position="264"/>
    </location>
</feature>
<dbReference type="EMBL" id="LN483143">
    <property type="protein sequence ID" value="CDZ96354.1"/>
    <property type="molecule type" value="Genomic_DNA"/>
</dbReference>
<keyword evidence="8" id="KW-0648">Protein biosynthesis</keyword>
<feature type="compositionally biased region" description="Low complexity" evidence="7">
    <location>
        <begin position="18"/>
        <end position="51"/>
    </location>
</feature>
<feature type="region of interest" description="Disordered" evidence="7">
    <location>
        <begin position="1"/>
        <end position="119"/>
    </location>
</feature>
<evidence type="ECO:0000256" key="5">
    <source>
        <dbReference type="ARBA" id="ARBA00038392"/>
    </source>
</evidence>
<protein>
    <recommendedName>
        <fullName evidence="6">Transcription initiation factor TFIID subunit 13</fullName>
    </recommendedName>
</protein>
<keyword evidence="2" id="KW-0805">Transcription regulation</keyword>
<dbReference type="GO" id="GO:0003743">
    <property type="term" value="F:translation initiation factor activity"/>
    <property type="evidence" value="ECO:0007669"/>
    <property type="project" value="UniProtKB-KW"/>
</dbReference>
<dbReference type="InterPro" id="IPR003195">
    <property type="entry name" value="TFIID_TAF13"/>
</dbReference>
<evidence type="ECO:0000256" key="7">
    <source>
        <dbReference type="SAM" id="MobiDB-lite"/>
    </source>
</evidence>
<evidence type="ECO:0000256" key="3">
    <source>
        <dbReference type="ARBA" id="ARBA00023163"/>
    </source>
</evidence>
<evidence type="ECO:0000313" key="8">
    <source>
        <dbReference type="EMBL" id="CDZ96354.1"/>
    </source>
</evidence>
<dbReference type="GO" id="GO:0046982">
    <property type="term" value="F:protein heterodimerization activity"/>
    <property type="evidence" value="ECO:0007669"/>
    <property type="project" value="InterPro"/>
</dbReference>